<feature type="region of interest" description="Disordered" evidence="2">
    <location>
        <begin position="246"/>
        <end position="290"/>
    </location>
</feature>
<evidence type="ECO:0000313" key="4">
    <source>
        <dbReference type="Proteomes" id="UP000027195"/>
    </source>
</evidence>
<evidence type="ECO:0000256" key="1">
    <source>
        <dbReference type="SAM" id="Coils"/>
    </source>
</evidence>
<feature type="compositionally biased region" description="Low complexity" evidence="2">
    <location>
        <begin position="405"/>
        <end position="416"/>
    </location>
</feature>
<feature type="compositionally biased region" description="Acidic residues" evidence="2">
    <location>
        <begin position="45"/>
        <end position="65"/>
    </location>
</feature>
<dbReference type="HOGENOM" id="CLU_633112_0_0_1"/>
<keyword evidence="1" id="KW-0175">Coiled coil</keyword>
<protein>
    <recommendedName>
        <fullName evidence="5">No apical meristem-associated C-terminal domain-containing protein</fullName>
    </recommendedName>
</protein>
<dbReference type="AlphaFoldDB" id="A0A067NC71"/>
<evidence type="ECO:0000256" key="2">
    <source>
        <dbReference type="SAM" id="MobiDB-lite"/>
    </source>
</evidence>
<feature type="coiled-coil region" evidence="1">
    <location>
        <begin position="337"/>
        <end position="375"/>
    </location>
</feature>
<gene>
    <name evidence="3" type="ORF">BOTBODRAFT_141596</name>
</gene>
<proteinExistence type="predicted"/>
<dbReference type="EMBL" id="KL198016">
    <property type="protein sequence ID" value="KDQ21341.1"/>
    <property type="molecule type" value="Genomic_DNA"/>
</dbReference>
<name>A0A067NC71_BOTB1</name>
<feature type="compositionally biased region" description="Low complexity" evidence="2">
    <location>
        <begin position="1"/>
        <end position="16"/>
    </location>
</feature>
<feature type="compositionally biased region" description="Polar residues" evidence="2">
    <location>
        <begin position="261"/>
        <end position="275"/>
    </location>
</feature>
<feature type="region of interest" description="Disordered" evidence="2">
    <location>
        <begin position="302"/>
        <end position="330"/>
    </location>
</feature>
<organism evidence="3 4">
    <name type="scientific">Botryobasidium botryosum (strain FD-172 SS1)</name>
    <dbReference type="NCBI Taxonomy" id="930990"/>
    <lineage>
        <taxon>Eukaryota</taxon>
        <taxon>Fungi</taxon>
        <taxon>Dikarya</taxon>
        <taxon>Basidiomycota</taxon>
        <taxon>Agaricomycotina</taxon>
        <taxon>Agaricomycetes</taxon>
        <taxon>Cantharellales</taxon>
        <taxon>Botryobasidiaceae</taxon>
        <taxon>Botryobasidium</taxon>
    </lineage>
</organism>
<reference evidence="4" key="1">
    <citation type="journal article" date="2014" name="Proc. Natl. Acad. Sci. U.S.A.">
        <title>Extensive sampling of basidiomycete genomes demonstrates inadequacy of the white-rot/brown-rot paradigm for wood decay fungi.</title>
        <authorList>
            <person name="Riley R."/>
            <person name="Salamov A.A."/>
            <person name="Brown D.W."/>
            <person name="Nagy L.G."/>
            <person name="Floudas D."/>
            <person name="Held B.W."/>
            <person name="Levasseur A."/>
            <person name="Lombard V."/>
            <person name="Morin E."/>
            <person name="Otillar R."/>
            <person name="Lindquist E.A."/>
            <person name="Sun H."/>
            <person name="LaButti K.M."/>
            <person name="Schmutz J."/>
            <person name="Jabbour D."/>
            <person name="Luo H."/>
            <person name="Baker S.E."/>
            <person name="Pisabarro A.G."/>
            <person name="Walton J.D."/>
            <person name="Blanchette R.A."/>
            <person name="Henrissat B."/>
            <person name="Martin F."/>
            <person name="Cullen D."/>
            <person name="Hibbett D.S."/>
            <person name="Grigoriev I.V."/>
        </authorList>
    </citation>
    <scope>NUCLEOTIDE SEQUENCE [LARGE SCALE GENOMIC DNA]</scope>
    <source>
        <strain evidence="4">FD-172 SS1</strain>
    </source>
</reference>
<dbReference type="InParanoid" id="A0A067NC71"/>
<dbReference type="Proteomes" id="UP000027195">
    <property type="component" value="Unassembled WGS sequence"/>
</dbReference>
<sequence length="433" mass="46742">MTKPKTSTKAQAAAKTATKKTAAKPTAKSTKTKATKKQVARESDEVGEDEDEDGEDDDEDDEDEKGEGKGKLTIKWDANEFALTYQMINLIEDNPDLKRGLFPPVGANSSTNKGGGKAKVEHHLAVCDALFADHPEYKDVYAQATAPREKAKWANRVKNRFSPCDRMTKIVTKGVQQMGETGEGIRTEEEINMELGPNKLTNAWSAIKIASPWFFQLKDLMKDRPSHFPAGLGNSTTDIDMSVMQSQAGDEDGADGEHKGPNTNEGSAQNTQGDTNPAPAAAPAAPATPTSDIQALPAENVPANPAATSNANKRTADPTPDSQQKKKSKVAMDFAEVVKSEEKTRQMELDLAKANAELDAVKVKAKAEVKKAKIQAHLDRKRLRVELRMAKLQARMMAAPPNGPNAPNGFPPANFAQPFVPMPFNAPDGSGNQ</sequence>
<feature type="region of interest" description="Disordered" evidence="2">
    <location>
        <begin position="398"/>
        <end position="433"/>
    </location>
</feature>
<evidence type="ECO:0008006" key="5">
    <source>
        <dbReference type="Google" id="ProtNLM"/>
    </source>
</evidence>
<keyword evidence="4" id="KW-1185">Reference proteome</keyword>
<feature type="region of interest" description="Disordered" evidence="2">
    <location>
        <begin position="1"/>
        <end position="71"/>
    </location>
</feature>
<dbReference type="OrthoDB" id="3266275at2759"/>
<feature type="compositionally biased region" description="Low complexity" evidence="2">
    <location>
        <begin position="277"/>
        <end position="290"/>
    </location>
</feature>
<accession>A0A067NC71</accession>
<evidence type="ECO:0000313" key="3">
    <source>
        <dbReference type="EMBL" id="KDQ21341.1"/>
    </source>
</evidence>